<dbReference type="Pfam" id="PF00593">
    <property type="entry name" value="TonB_dep_Rec_b-barrel"/>
    <property type="match status" value="1"/>
</dbReference>
<keyword evidence="9 11" id="KW-0472">Membrane</keyword>
<evidence type="ECO:0000256" key="2">
    <source>
        <dbReference type="ARBA" id="ARBA00022448"/>
    </source>
</evidence>
<evidence type="ECO:0000313" key="15">
    <source>
        <dbReference type="EMBL" id="QIB67320.1"/>
    </source>
</evidence>
<dbReference type="PANTHER" id="PTHR32552">
    <property type="entry name" value="FERRICHROME IRON RECEPTOR-RELATED"/>
    <property type="match status" value="1"/>
</dbReference>
<gene>
    <name evidence="15" type="ORF">G3T16_19895</name>
</gene>
<evidence type="ECO:0000256" key="12">
    <source>
        <dbReference type="RuleBase" id="RU003357"/>
    </source>
</evidence>
<dbReference type="Gene3D" id="2.40.170.20">
    <property type="entry name" value="TonB-dependent receptor, beta-barrel domain"/>
    <property type="match status" value="1"/>
</dbReference>
<dbReference type="PANTHER" id="PTHR32552:SF81">
    <property type="entry name" value="TONB-DEPENDENT OUTER MEMBRANE RECEPTOR"/>
    <property type="match status" value="1"/>
</dbReference>
<dbReference type="AlphaFoldDB" id="A0A6C0U580"/>
<dbReference type="InterPro" id="IPR000531">
    <property type="entry name" value="Beta-barrel_TonB"/>
</dbReference>
<dbReference type="GO" id="GO:0009279">
    <property type="term" value="C:cell outer membrane"/>
    <property type="evidence" value="ECO:0007669"/>
    <property type="project" value="UniProtKB-SubCell"/>
</dbReference>
<dbReference type="RefSeq" id="WP_163496747.1">
    <property type="nucleotide sequence ID" value="NZ_CP048711.1"/>
</dbReference>
<evidence type="ECO:0000256" key="3">
    <source>
        <dbReference type="ARBA" id="ARBA00022452"/>
    </source>
</evidence>
<keyword evidence="8 12" id="KW-0798">TonB box</keyword>
<keyword evidence="3 11" id="KW-1134">Transmembrane beta strand</keyword>
<dbReference type="Proteomes" id="UP000477680">
    <property type="component" value="Chromosome"/>
</dbReference>
<accession>A0A6C0U580</accession>
<feature type="domain" description="TonB-dependent receptor-like beta-barrel" evidence="13">
    <location>
        <begin position="285"/>
        <end position="726"/>
    </location>
</feature>
<dbReference type="EMBL" id="CP048711">
    <property type="protein sequence ID" value="QIB67320.1"/>
    <property type="molecule type" value="Genomic_DNA"/>
</dbReference>
<dbReference type="PROSITE" id="PS52016">
    <property type="entry name" value="TONB_DEPENDENT_REC_3"/>
    <property type="match status" value="1"/>
</dbReference>
<dbReference type="KEGG" id="kim:G3T16_19895"/>
<dbReference type="GO" id="GO:0006826">
    <property type="term" value="P:iron ion transport"/>
    <property type="evidence" value="ECO:0007669"/>
    <property type="project" value="UniProtKB-KW"/>
</dbReference>
<keyword evidence="15" id="KW-0675">Receptor</keyword>
<keyword evidence="7" id="KW-0406">Ion transport</keyword>
<sequence length="762" mass="82810">MMPPPVAIAQTQSGAMLEEVIVSARRRSESLQETPVAVTALGAEALDVRNIQSVADINQFVPNLQFDSTASESGGGGAPQIYIRGIGQTDYTITVEPGVGLYLDGVYIGKSVGSLLDAVDLDRIEVLRGPQGTLFGKNTIGGAILLSSTRPGPEKEFSIDVTTGRYDRLDVKASANLPVNDRFRLRASAASLSRDGHVKRVLTGGEQGNKDALTGRLSGELDITDTLQMSFALDGTRSREQSPGQIMVSVDENAFFASLHNSIAFPACAPTPGNAARFDNAACANSQYVRDIDDLENTNTGPNQSDTDVWGAHLTFDWELGGADLKSITAYREASADVLQELTGIPAYLNTIGQDIDLEQFSQEFQFSGSAMDDRLDFLLGLFYMSEKGHQDFPVMLEPVQFTSGGAIDNDSSAVFGQLGYQLSDTLSLTLGARYSREKRRFLPQQQIDNVPALYEPFWAGFAETTGGGFLVQENLPLFPEVEVSRSDNQFTPSVTLDYQFAEGSLLYLSYSKGFKGGGFTMRGFPPVIPGVTTPETDPALLIPSFGPEEAEVYEAGFKAEFFQRRLRLNVAMFHTDYQDVQLTANAGPSAFVPVLINAGDARIRGLEVETEIVVADWFHINAGAGYLNSEYESLSQAAIDAGTSIDNELPNSPEWTATVGFTADIFNDDKGHLYLRGDLSFKDSHYKTVANEEFLNQESYSLLNAALSYTLPGDRWRITAGATNLTDEVYIVSGVANDGIGYGQAVVSRPREWFLGLKYTY</sequence>
<evidence type="ECO:0000256" key="1">
    <source>
        <dbReference type="ARBA" id="ARBA00004571"/>
    </source>
</evidence>
<keyword evidence="16" id="KW-1185">Reference proteome</keyword>
<dbReference type="SUPFAM" id="SSF56935">
    <property type="entry name" value="Porins"/>
    <property type="match status" value="1"/>
</dbReference>
<keyword evidence="5 11" id="KW-0812">Transmembrane</keyword>
<keyword evidence="6" id="KW-0408">Iron</keyword>
<proteinExistence type="inferred from homology"/>
<evidence type="ECO:0000259" key="14">
    <source>
        <dbReference type="Pfam" id="PF07715"/>
    </source>
</evidence>
<dbReference type="Pfam" id="PF07715">
    <property type="entry name" value="Plug"/>
    <property type="match status" value="1"/>
</dbReference>
<protein>
    <submittedName>
        <fullName evidence="15">TonB-dependent receptor</fullName>
    </submittedName>
</protein>
<keyword evidence="4" id="KW-0410">Iron transport</keyword>
<keyword evidence="10 11" id="KW-0998">Cell outer membrane</keyword>
<reference evidence="15 16" key="1">
    <citation type="submission" date="2020-02" db="EMBL/GenBank/DDBJ databases">
        <title>Genome sequencing for Kineobactrum sp. M2.</title>
        <authorList>
            <person name="Park S.-J."/>
        </authorList>
    </citation>
    <scope>NUCLEOTIDE SEQUENCE [LARGE SCALE GENOMIC DNA]</scope>
    <source>
        <strain evidence="15 16">M2</strain>
    </source>
</reference>
<evidence type="ECO:0000256" key="11">
    <source>
        <dbReference type="PROSITE-ProRule" id="PRU01360"/>
    </source>
</evidence>
<evidence type="ECO:0000256" key="7">
    <source>
        <dbReference type="ARBA" id="ARBA00023065"/>
    </source>
</evidence>
<evidence type="ECO:0000256" key="9">
    <source>
        <dbReference type="ARBA" id="ARBA00023136"/>
    </source>
</evidence>
<comment type="similarity">
    <text evidence="11 12">Belongs to the TonB-dependent receptor family.</text>
</comment>
<dbReference type="InterPro" id="IPR012910">
    <property type="entry name" value="Plug_dom"/>
</dbReference>
<comment type="subcellular location">
    <subcellularLocation>
        <location evidence="1 11">Cell outer membrane</location>
        <topology evidence="1 11">Multi-pass membrane protein</topology>
    </subcellularLocation>
</comment>
<evidence type="ECO:0000259" key="13">
    <source>
        <dbReference type="Pfam" id="PF00593"/>
    </source>
</evidence>
<feature type="domain" description="TonB-dependent receptor plug" evidence="14">
    <location>
        <begin position="31"/>
        <end position="143"/>
    </location>
</feature>
<evidence type="ECO:0000256" key="5">
    <source>
        <dbReference type="ARBA" id="ARBA00022692"/>
    </source>
</evidence>
<evidence type="ECO:0000313" key="16">
    <source>
        <dbReference type="Proteomes" id="UP000477680"/>
    </source>
</evidence>
<dbReference type="CDD" id="cd01347">
    <property type="entry name" value="ligand_gated_channel"/>
    <property type="match status" value="1"/>
</dbReference>
<dbReference type="InterPro" id="IPR036942">
    <property type="entry name" value="Beta-barrel_TonB_sf"/>
</dbReference>
<organism evidence="15 16">
    <name type="scientific">Kineobactrum salinum</name>
    <dbReference type="NCBI Taxonomy" id="2708301"/>
    <lineage>
        <taxon>Bacteria</taxon>
        <taxon>Pseudomonadati</taxon>
        <taxon>Pseudomonadota</taxon>
        <taxon>Gammaproteobacteria</taxon>
        <taxon>Cellvibrionales</taxon>
        <taxon>Halieaceae</taxon>
        <taxon>Kineobactrum</taxon>
    </lineage>
</organism>
<evidence type="ECO:0000256" key="4">
    <source>
        <dbReference type="ARBA" id="ARBA00022496"/>
    </source>
</evidence>
<evidence type="ECO:0000256" key="6">
    <source>
        <dbReference type="ARBA" id="ARBA00023004"/>
    </source>
</evidence>
<keyword evidence="2 11" id="KW-0813">Transport</keyword>
<evidence type="ECO:0000256" key="10">
    <source>
        <dbReference type="ARBA" id="ARBA00023237"/>
    </source>
</evidence>
<dbReference type="InterPro" id="IPR039426">
    <property type="entry name" value="TonB-dep_rcpt-like"/>
</dbReference>
<name>A0A6C0U580_9GAMM</name>
<evidence type="ECO:0000256" key="8">
    <source>
        <dbReference type="ARBA" id="ARBA00023077"/>
    </source>
</evidence>